<feature type="domain" description="Fe2OG dioxygenase" evidence="2">
    <location>
        <begin position="127"/>
        <end position="234"/>
    </location>
</feature>
<dbReference type="Proteomes" id="UP000230002">
    <property type="component" value="Unassembled WGS sequence"/>
</dbReference>
<feature type="compositionally biased region" description="Acidic residues" evidence="1">
    <location>
        <begin position="495"/>
        <end position="521"/>
    </location>
</feature>
<proteinExistence type="predicted"/>
<reference evidence="3 4" key="1">
    <citation type="journal article" date="2015" name="Sci. Rep.">
        <title>Chromosome-level genome map provides insights into diverse defense mechanisms in the medicinal fungus Ganoderma sinense.</title>
        <authorList>
            <person name="Zhu Y."/>
            <person name="Xu J."/>
            <person name="Sun C."/>
            <person name="Zhou S."/>
            <person name="Xu H."/>
            <person name="Nelson D.R."/>
            <person name="Qian J."/>
            <person name="Song J."/>
            <person name="Luo H."/>
            <person name="Xiang L."/>
            <person name="Li Y."/>
            <person name="Xu Z."/>
            <person name="Ji A."/>
            <person name="Wang L."/>
            <person name="Lu S."/>
            <person name="Hayward A."/>
            <person name="Sun W."/>
            <person name="Li X."/>
            <person name="Schwartz D.C."/>
            <person name="Wang Y."/>
            <person name="Chen S."/>
        </authorList>
    </citation>
    <scope>NUCLEOTIDE SEQUENCE [LARGE SCALE GENOMIC DNA]</scope>
    <source>
        <strain evidence="3 4">ZZ0214-1</strain>
    </source>
</reference>
<dbReference type="Gene3D" id="2.60.120.620">
    <property type="entry name" value="q2cbj1_9rhob like domain"/>
    <property type="match status" value="1"/>
</dbReference>
<sequence length="594" mass="65856">MSEPPRQPEQLRWLRSKIVARPPYCQGTLALPDSDFTLFYGTEGNAHRINLSASSPAQLQHLAETCAPATFGVAGEDVYDETYRKAGKLDNKDFSIGFDVRTSSLVDVIRTELLVENPKRVRSEDLNIELYKLNVYGKDAFFKAHVDTPRSELMFGSLVIVFPTPHEGGALKLRAPGNGEGETSEWTFDPSALLAQQDQPSIAYVAFFSDVEHEVMPVTSGHRVTITYNLFYALASQSDREPPAHSMPKQISTNEQSFTDALRAVLADPSFLPTGGNLMFGLRHQYPLATPFGESGGRFARQRDAEAWRKTSRAALRALESEGRLKATDGVMLRALRGSGLDVGLKVMYEARWSQWERTMGYVVADGVLPLPHVSEMIQDSAVEFLQGEGGELVQDAVVLMRRAMEREKAKAEAKVRAEAKAKAKAEAEIEAKAKAEAEAKAKAEAEAKAKAEAEEKARAEAEANPAKGEVKVNEDKAEATADKEKDKDEAKSEGEDEDEDDEDDGEDEGEDEDEDEDEYEYEHAIGWYRDDEATPVFWVTDPPIARSGKGFQRTIQTYGNEPCMDVVYWRIWIFARVGPAGQRETAQAIKASK</sequence>
<dbReference type="EMBL" id="AYKW01000004">
    <property type="protein sequence ID" value="PIL34913.1"/>
    <property type="molecule type" value="Genomic_DNA"/>
</dbReference>
<dbReference type="STRING" id="1077348.A0A2G8SMF4"/>
<feature type="compositionally biased region" description="Basic and acidic residues" evidence="1">
    <location>
        <begin position="452"/>
        <end position="462"/>
    </location>
</feature>
<dbReference type="InterPro" id="IPR044862">
    <property type="entry name" value="Pro_4_hyd_alph_FE2OG_OXY"/>
</dbReference>
<evidence type="ECO:0000259" key="2">
    <source>
        <dbReference type="PROSITE" id="PS51471"/>
    </source>
</evidence>
<evidence type="ECO:0000256" key="1">
    <source>
        <dbReference type="SAM" id="MobiDB-lite"/>
    </source>
</evidence>
<dbReference type="AlphaFoldDB" id="A0A2G8SMF4"/>
<feature type="compositionally biased region" description="Basic and acidic residues" evidence="1">
    <location>
        <begin position="469"/>
        <end position="494"/>
    </location>
</feature>
<organism evidence="3 4">
    <name type="scientific">Ganoderma sinense ZZ0214-1</name>
    <dbReference type="NCBI Taxonomy" id="1077348"/>
    <lineage>
        <taxon>Eukaryota</taxon>
        <taxon>Fungi</taxon>
        <taxon>Dikarya</taxon>
        <taxon>Basidiomycota</taxon>
        <taxon>Agaricomycotina</taxon>
        <taxon>Agaricomycetes</taxon>
        <taxon>Polyporales</taxon>
        <taxon>Polyporaceae</taxon>
        <taxon>Ganoderma</taxon>
    </lineage>
</organism>
<dbReference type="Pfam" id="PF13640">
    <property type="entry name" value="2OG-FeII_Oxy_3"/>
    <property type="match status" value="1"/>
</dbReference>
<dbReference type="OrthoDB" id="27483at2759"/>
<keyword evidence="4" id="KW-1185">Reference proteome</keyword>
<dbReference type="PROSITE" id="PS51471">
    <property type="entry name" value="FE2OG_OXY"/>
    <property type="match status" value="1"/>
</dbReference>
<evidence type="ECO:0000313" key="4">
    <source>
        <dbReference type="Proteomes" id="UP000230002"/>
    </source>
</evidence>
<evidence type="ECO:0000313" key="3">
    <source>
        <dbReference type="EMBL" id="PIL34913.1"/>
    </source>
</evidence>
<comment type="caution">
    <text evidence="3">The sequence shown here is derived from an EMBL/GenBank/DDBJ whole genome shotgun (WGS) entry which is preliminary data.</text>
</comment>
<dbReference type="PANTHER" id="PTHR33099">
    <property type="entry name" value="FE2OG DIOXYGENASE DOMAIN-CONTAINING PROTEIN"/>
    <property type="match status" value="1"/>
</dbReference>
<dbReference type="PANTHER" id="PTHR33099:SF7">
    <property type="entry name" value="MYND-TYPE DOMAIN-CONTAINING PROTEIN"/>
    <property type="match status" value="1"/>
</dbReference>
<accession>A0A2G8SMF4</accession>
<protein>
    <recommendedName>
        <fullName evidence="2">Fe2OG dioxygenase domain-containing protein</fullName>
    </recommendedName>
</protein>
<gene>
    <name evidence="3" type="ORF">GSI_02700</name>
</gene>
<name>A0A2G8SMF4_9APHY</name>
<dbReference type="InterPro" id="IPR005123">
    <property type="entry name" value="Oxoglu/Fe-dep_dioxygenase_dom"/>
</dbReference>
<feature type="region of interest" description="Disordered" evidence="1">
    <location>
        <begin position="452"/>
        <end position="522"/>
    </location>
</feature>